<evidence type="ECO:0000313" key="1">
    <source>
        <dbReference type="EMBL" id="TKA65059.1"/>
    </source>
</evidence>
<proteinExistence type="predicted"/>
<reference evidence="1 2" key="1">
    <citation type="submission" date="2017-03" db="EMBL/GenBank/DDBJ databases">
        <title>Genomes of endolithic fungi from Antarctica.</title>
        <authorList>
            <person name="Coleine C."/>
            <person name="Masonjones S."/>
            <person name="Stajich J.E."/>
        </authorList>
    </citation>
    <scope>NUCLEOTIDE SEQUENCE [LARGE SCALE GENOMIC DNA]</scope>
    <source>
        <strain evidence="1 2">CCFEE 5187</strain>
    </source>
</reference>
<organism evidence="1 2">
    <name type="scientific">Cryomyces minteri</name>
    <dbReference type="NCBI Taxonomy" id="331657"/>
    <lineage>
        <taxon>Eukaryota</taxon>
        <taxon>Fungi</taxon>
        <taxon>Dikarya</taxon>
        <taxon>Ascomycota</taxon>
        <taxon>Pezizomycotina</taxon>
        <taxon>Dothideomycetes</taxon>
        <taxon>Dothideomycetes incertae sedis</taxon>
        <taxon>Cryomyces</taxon>
    </lineage>
</organism>
<dbReference type="Proteomes" id="UP000308768">
    <property type="component" value="Unassembled WGS sequence"/>
</dbReference>
<name>A0A4V5NG91_9PEZI</name>
<sequence length="122" mass="12994">MKSTFAIQTPQCDDGLGFYAAQFDPPLTYEPLGMQFNQFMPQGPGQNPPVSMADWTGEIMGDEVYRVRRAKNSIPMDVLLFLTSLYTIPIAKDSGTVAAASLTAAPTLGTSGPTLPSSTESG</sequence>
<gene>
    <name evidence="1" type="ORF">B0A49_09610</name>
</gene>
<accession>A0A4V5NG91</accession>
<dbReference type="AlphaFoldDB" id="A0A4V5NG91"/>
<evidence type="ECO:0000313" key="2">
    <source>
        <dbReference type="Proteomes" id="UP000308768"/>
    </source>
</evidence>
<keyword evidence="2" id="KW-1185">Reference proteome</keyword>
<comment type="caution">
    <text evidence="1">The sequence shown here is derived from an EMBL/GenBank/DDBJ whole genome shotgun (WGS) entry which is preliminary data.</text>
</comment>
<dbReference type="EMBL" id="NAJN01001184">
    <property type="protein sequence ID" value="TKA65059.1"/>
    <property type="molecule type" value="Genomic_DNA"/>
</dbReference>
<protein>
    <submittedName>
        <fullName evidence="1">Uncharacterized protein</fullName>
    </submittedName>
</protein>